<gene>
    <name evidence="7" type="ORF">B2J93_5344</name>
</gene>
<organism evidence="7 8">
    <name type="scientific">Diplocarpon coronariae</name>
    <dbReference type="NCBI Taxonomy" id="2795749"/>
    <lineage>
        <taxon>Eukaryota</taxon>
        <taxon>Fungi</taxon>
        <taxon>Dikarya</taxon>
        <taxon>Ascomycota</taxon>
        <taxon>Pezizomycotina</taxon>
        <taxon>Leotiomycetes</taxon>
        <taxon>Helotiales</taxon>
        <taxon>Drepanopezizaceae</taxon>
        <taxon>Diplocarpon</taxon>
    </lineage>
</organism>
<keyword evidence="3 6" id="KW-1133">Transmembrane helix</keyword>
<dbReference type="OrthoDB" id="2354757at2759"/>
<dbReference type="InParanoid" id="A0A218YU37"/>
<feature type="transmembrane region" description="Helical" evidence="6">
    <location>
        <begin position="107"/>
        <end position="129"/>
    </location>
</feature>
<evidence type="ECO:0000256" key="4">
    <source>
        <dbReference type="ARBA" id="ARBA00023136"/>
    </source>
</evidence>
<proteinExistence type="predicted"/>
<dbReference type="Proteomes" id="UP000242519">
    <property type="component" value="Unassembled WGS sequence"/>
</dbReference>
<dbReference type="GO" id="GO:0005886">
    <property type="term" value="C:plasma membrane"/>
    <property type="evidence" value="ECO:0007669"/>
    <property type="project" value="InterPro"/>
</dbReference>
<dbReference type="InterPro" id="IPR051380">
    <property type="entry name" value="pH-response_reg_palI/RIM9"/>
</dbReference>
<dbReference type="GO" id="GO:0032153">
    <property type="term" value="C:cell division site"/>
    <property type="evidence" value="ECO:0007669"/>
    <property type="project" value="TreeGrafter"/>
</dbReference>
<feature type="region of interest" description="Disordered" evidence="5">
    <location>
        <begin position="210"/>
        <end position="236"/>
    </location>
</feature>
<reference evidence="7 8" key="1">
    <citation type="submission" date="2017-04" db="EMBL/GenBank/DDBJ databases">
        <title>Draft genome sequence of Marssonina coronaria NL1: causal agent of apple blotch.</title>
        <authorList>
            <person name="Cheng Q."/>
        </authorList>
    </citation>
    <scope>NUCLEOTIDE SEQUENCE [LARGE SCALE GENOMIC DNA]</scope>
    <source>
        <strain evidence="7 8">NL1</strain>
    </source>
</reference>
<dbReference type="PANTHER" id="PTHR28013:SF3">
    <property type="entry name" value="PROTEIN DCV1-RELATED"/>
    <property type="match status" value="1"/>
</dbReference>
<feature type="transmembrane region" description="Helical" evidence="6">
    <location>
        <begin position="176"/>
        <end position="199"/>
    </location>
</feature>
<evidence type="ECO:0000256" key="5">
    <source>
        <dbReference type="SAM" id="MobiDB-lite"/>
    </source>
</evidence>
<accession>A0A218YU37</accession>
<evidence type="ECO:0000256" key="2">
    <source>
        <dbReference type="ARBA" id="ARBA00022692"/>
    </source>
</evidence>
<feature type="transmembrane region" description="Helical" evidence="6">
    <location>
        <begin position="135"/>
        <end position="155"/>
    </location>
</feature>
<keyword evidence="4 6" id="KW-0472">Membrane</keyword>
<dbReference type="InterPro" id="IPR009571">
    <property type="entry name" value="SUR7/Rim9-like_fungi"/>
</dbReference>
<feature type="transmembrane region" description="Helical" evidence="6">
    <location>
        <begin position="12"/>
        <end position="32"/>
    </location>
</feature>
<evidence type="ECO:0000313" key="8">
    <source>
        <dbReference type="Proteomes" id="UP000242519"/>
    </source>
</evidence>
<comment type="subcellular location">
    <subcellularLocation>
        <location evidence="1">Membrane</location>
        <topology evidence="1">Multi-pass membrane protein</topology>
    </subcellularLocation>
</comment>
<dbReference type="Pfam" id="PF06687">
    <property type="entry name" value="SUR7"/>
    <property type="match status" value="1"/>
</dbReference>
<evidence type="ECO:0000256" key="3">
    <source>
        <dbReference type="ARBA" id="ARBA00022989"/>
    </source>
</evidence>
<dbReference type="EMBL" id="MZNU01000376">
    <property type="protein sequence ID" value="OWO98885.1"/>
    <property type="molecule type" value="Genomic_DNA"/>
</dbReference>
<name>A0A218YU37_9HELO</name>
<keyword evidence="2 6" id="KW-0812">Transmembrane</keyword>
<dbReference type="GO" id="GO:0035838">
    <property type="term" value="C:growing cell tip"/>
    <property type="evidence" value="ECO:0007669"/>
    <property type="project" value="TreeGrafter"/>
</dbReference>
<evidence type="ECO:0000313" key="7">
    <source>
        <dbReference type="EMBL" id="OWO98885.1"/>
    </source>
</evidence>
<dbReference type="AlphaFoldDB" id="A0A218YU37"/>
<protein>
    <submittedName>
        <fullName evidence="7">Uncharacterized protein</fullName>
    </submittedName>
</protein>
<evidence type="ECO:0000256" key="6">
    <source>
        <dbReference type="SAM" id="Phobius"/>
    </source>
</evidence>
<sequence length="236" mass="25091">MVKQGLFSHDCAFLLLTAAIMLMFSTISAPIINDIAMLEVKLTNGSYVKFGTFGHCVTGTAPIIKDKDVCSGRSFGYSPLLILSQVAGTSYDSDVEKTVQRLTRSMVLHPVGCGVSTVAFITAIGSAYFGNVLPSLLSVASCLLSLAAVACDFTAFDMVKKAIKKDGSGNKPHFSVGIWMVLTATLITMMVILVLLLAVCSGPTPRRAPAGDDEAACRHEPGNLGSAAPKRHFWQR</sequence>
<comment type="caution">
    <text evidence="7">The sequence shown here is derived from an EMBL/GenBank/DDBJ whole genome shotgun (WGS) entry which is preliminary data.</text>
</comment>
<evidence type="ECO:0000256" key="1">
    <source>
        <dbReference type="ARBA" id="ARBA00004141"/>
    </source>
</evidence>
<dbReference type="PANTHER" id="PTHR28013">
    <property type="entry name" value="PROTEIN DCV1-RELATED"/>
    <property type="match status" value="1"/>
</dbReference>
<dbReference type="STRING" id="503106.A0A218YU37"/>
<keyword evidence="8" id="KW-1185">Reference proteome</keyword>